<dbReference type="EMBL" id="FQNF01000024">
    <property type="protein sequence ID" value="SGZ39472.1"/>
    <property type="molecule type" value="Genomic_DNA"/>
</dbReference>
<dbReference type="PANTHER" id="PTHR16255">
    <property type="entry name" value="REQUIRED FOR MEIOTIC NUCLEAR DIVISION PROTEIN 1 HOMOLOG"/>
    <property type="match status" value="1"/>
</dbReference>
<dbReference type="Proteomes" id="UP000183365">
    <property type="component" value="Unassembled WGS sequence"/>
</dbReference>
<dbReference type="Pfam" id="PF02582">
    <property type="entry name" value="DUF155"/>
    <property type="match status" value="1"/>
</dbReference>
<gene>
    <name evidence="5" type="ORF">HGUI_01672</name>
</gene>
<feature type="domain" description="DUF155" evidence="4">
    <location>
        <begin position="307"/>
        <end position="481"/>
    </location>
</feature>
<dbReference type="GO" id="GO:0005739">
    <property type="term" value="C:mitochondrion"/>
    <property type="evidence" value="ECO:0007669"/>
    <property type="project" value="UniProtKB-ARBA"/>
</dbReference>
<protein>
    <recommendedName>
        <fullName evidence="4">DUF155 domain-containing protein</fullName>
    </recommendedName>
</protein>
<keyword evidence="3" id="KW-0812">Transmembrane</keyword>
<feature type="compositionally biased region" description="Basic and acidic residues" evidence="2">
    <location>
        <begin position="58"/>
        <end position="72"/>
    </location>
</feature>
<proteinExistence type="inferred from homology"/>
<evidence type="ECO:0000256" key="2">
    <source>
        <dbReference type="SAM" id="MobiDB-lite"/>
    </source>
</evidence>
<feature type="compositionally biased region" description="Polar residues" evidence="2">
    <location>
        <begin position="1"/>
        <end position="17"/>
    </location>
</feature>
<comment type="similarity">
    <text evidence="1">Belongs to the RMD1/sif2 family.</text>
</comment>
<keyword evidence="3" id="KW-1133">Transmembrane helix</keyword>
<keyword evidence="6" id="KW-1185">Reference proteome</keyword>
<feature type="region of interest" description="Disordered" evidence="2">
    <location>
        <begin position="1"/>
        <end position="81"/>
    </location>
</feature>
<dbReference type="AlphaFoldDB" id="A0A1L0AZD0"/>
<keyword evidence="3" id="KW-0472">Membrane</keyword>
<evidence type="ECO:0000313" key="5">
    <source>
        <dbReference type="EMBL" id="SGZ39472.1"/>
    </source>
</evidence>
<organism evidence="5 6">
    <name type="scientific">Hanseniaspora guilliermondii</name>
    <dbReference type="NCBI Taxonomy" id="56406"/>
    <lineage>
        <taxon>Eukaryota</taxon>
        <taxon>Fungi</taxon>
        <taxon>Dikarya</taxon>
        <taxon>Ascomycota</taxon>
        <taxon>Saccharomycotina</taxon>
        <taxon>Saccharomycetes</taxon>
        <taxon>Saccharomycodales</taxon>
        <taxon>Saccharomycodaceae</taxon>
        <taxon>Hanseniaspora</taxon>
    </lineage>
</organism>
<feature type="transmembrane region" description="Helical" evidence="3">
    <location>
        <begin position="509"/>
        <end position="531"/>
    </location>
</feature>
<dbReference type="InterPro" id="IPR003734">
    <property type="entry name" value="DUF155"/>
</dbReference>
<name>A0A1L0AZD0_9ASCO</name>
<evidence type="ECO:0000313" key="6">
    <source>
        <dbReference type="Proteomes" id="UP000183365"/>
    </source>
</evidence>
<accession>A0A1L0AZD0</accession>
<sequence>MNRESNSLRVGPSSQHKSGLRNEPTKRKPTPKILVTDVRTTPQTPPPKSKTSSLIKEMISEKQKSRIRERRGSLNSLNSPYNSIHSKRSSYDMITMDRLATQSDIAAANTNRQIHNNYSFRNKPKIRSSKTTEKLVLIPTMEEHFQLNNSMPIKHSANLMKKKTLLNDHEKNAFYKNNHFFTNLDYESGKDDSKMIEIKKNAKRLTAYNICESINLVKISKFLRKKHNITTRLYDECLYCTFTLPLTSKTQSNLQHRELVMNRNEMKDHHYEYYSIDSDNPEQFMKSSNQTSPHSDLKNTVIDIGELFIFNYGCLVLWNFSKDEELRILKMLTDNFNVDLDESIMEIEEYLHIYDDDIHKPVFNNDILQLPKERDHMVKLALSHPIAQSCKVGRFESRIIPILSSVSKLPKRLAIYGKLGMSREKLLKKFGKLFKLRVDVNLSSNVLDKPDFFWNDEPSLDPLYEMGRQYLEIEERVDILNEKGRVFLEFVDVCVDSIAEKTMTRINTLLVIVFCISVIVSILEILVRYFIIKKHKS</sequence>
<evidence type="ECO:0000256" key="1">
    <source>
        <dbReference type="ARBA" id="ARBA00008306"/>
    </source>
</evidence>
<reference evidence="6" key="1">
    <citation type="submission" date="2016-11" db="EMBL/GenBank/DDBJ databases">
        <authorList>
            <person name="Guldener U."/>
        </authorList>
    </citation>
    <scope>NUCLEOTIDE SEQUENCE [LARGE SCALE GENOMIC DNA]</scope>
</reference>
<dbReference type="VEuPathDB" id="FungiDB:HGUI_01672"/>
<dbReference type="OrthoDB" id="18302at2759"/>
<evidence type="ECO:0000256" key="3">
    <source>
        <dbReference type="SAM" id="Phobius"/>
    </source>
</evidence>
<dbReference type="PANTHER" id="PTHR16255:SF4">
    <property type="entry name" value="SPORULATION PROTEIN RMD8"/>
    <property type="match status" value="1"/>
</dbReference>
<evidence type="ECO:0000259" key="4">
    <source>
        <dbReference type="Pfam" id="PF02582"/>
    </source>
</evidence>
<dbReference type="InterPro" id="IPR051624">
    <property type="entry name" value="RMD1/Sad1-interacting"/>
</dbReference>